<keyword evidence="8" id="KW-0519">Myristate</keyword>
<evidence type="ECO:0000256" key="13">
    <source>
        <dbReference type="ARBA" id="ARBA00023136"/>
    </source>
</evidence>
<dbReference type="Pfam" id="PF00761">
    <property type="entry name" value="Polyoma_coat2"/>
    <property type="match status" value="1"/>
</dbReference>
<keyword evidence="15" id="KW-0449">Lipoprotein</keyword>
<evidence type="ECO:0000256" key="6">
    <source>
        <dbReference type="ARBA" id="ARBA00022561"/>
    </source>
</evidence>
<keyword evidence="11" id="KW-0426">Late protein</keyword>
<keyword evidence="14" id="KW-1038">Host endoplasmic reticulum</keyword>
<dbReference type="RefSeq" id="YP_006383689.1">
    <property type="nucleotide sequence ID" value="NC_017982.1"/>
</dbReference>
<keyword evidence="12" id="KW-0238">DNA-binding</keyword>
<dbReference type="EMBL" id="JQ412134">
    <property type="protein sequence ID" value="AFK09338.1"/>
    <property type="molecule type" value="Genomic_DNA"/>
</dbReference>
<evidence type="ECO:0000256" key="10">
    <source>
        <dbReference type="ARBA" id="ARBA00022870"/>
    </source>
</evidence>
<feature type="region of interest" description="Disordered" evidence="19">
    <location>
        <begin position="292"/>
        <end position="336"/>
    </location>
</feature>
<evidence type="ECO:0000256" key="18">
    <source>
        <dbReference type="PIRNR" id="PIRNR003377"/>
    </source>
</evidence>
<keyword evidence="9 18" id="KW-0946">Virion</keyword>
<evidence type="ECO:0000256" key="14">
    <source>
        <dbReference type="ARBA" id="ARBA00023184"/>
    </source>
</evidence>
<keyword evidence="6 18" id="KW-0167">Capsid protein</keyword>
<evidence type="ECO:0000256" key="8">
    <source>
        <dbReference type="ARBA" id="ARBA00022707"/>
    </source>
</evidence>
<evidence type="ECO:0000256" key="4">
    <source>
        <dbReference type="ARBA" id="ARBA00006444"/>
    </source>
</evidence>
<dbReference type="PIRSF" id="PIRSF003377">
    <property type="entry name" value="Polyoma_coat2"/>
    <property type="match status" value="1"/>
</dbReference>
<protein>
    <recommendedName>
        <fullName evidence="18">Minor capsid protein</fullName>
    </recommendedName>
</protein>
<dbReference type="GO" id="GO:0019028">
    <property type="term" value="C:viral capsid"/>
    <property type="evidence" value="ECO:0007669"/>
    <property type="project" value="UniProtKB-UniRule"/>
</dbReference>
<dbReference type="OrthoDB" id="6378at10239"/>
<feature type="compositionally biased region" description="Basic residues" evidence="19">
    <location>
        <begin position="322"/>
        <end position="336"/>
    </location>
</feature>
<gene>
    <name evidence="20" type="ORF">EPyV_gp1</name>
</gene>
<evidence type="ECO:0000256" key="12">
    <source>
        <dbReference type="ARBA" id="ARBA00023125"/>
    </source>
</evidence>
<evidence type="ECO:0000256" key="3">
    <source>
        <dbReference type="ARBA" id="ARBA00004625"/>
    </source>
</evidence>
<dbReference type="GO" id="GO:0005198">
    <property type="term" value="F:structural molecule activity"/>
    <property type="evidence" value="ECO:0007669"/>
    <property type="project" value="UniProtKB-UniRule"/>
</dbReference>
<keyword evidence="5" id="KW-1163">Viral penetration into host nucleus</keyword>
<organism evidence="20 21">
    <name type="scientific">Betapolyomavirus equi</name>
    <dbReference type="NCBI Taxonomy" id="1891761"/>
    <lineage>
        <taxon>Viruses</taxon>
        <taxon>Monodnaviria</taxon>
        <taxon>Shotokuvirae</taxon>
        <taxon>Cossaviricota</taxon>
        <taxon>Papovaviricetes</taxon>
        <taxon>Sepolyvirales</taxon>
        <taxon>Polyomaviridae</taxon>
        <taxon>Betapolyomavirus</taxon>
    </lineage>
</organism>
<evidence type="ECO:0000256" key="1">
    <source>
        <dbReference type="ARBA" id="ARBA00004147"/>
    </source>
</evidence>
<accession>I3QJE8</accession>
<dbReference type="GO" id="GO:0043657">
    <property type="term" value="C:host cell"/>
    <property type="evidence" value="ECO:0007669"/>
    <property type="project" value="GOC"/>
</dbReference>
<evidence type="ECO:0000256" key="16">
    <source>
        <dbReference type="ARBA" id="ARBA00023296"/>
    </source>
</evidence>
<dbReference type="GO" id="GO:0003677">
    <property type="term" value="F:DNA binding"/>
    <property type="evidence" value="ECO:0007669"/>
    <property type="project" value="UniProtKB-KW"/>
</dbReference>
<dbReference type="GeneID" id="12980247"/>
<comment type="subcellular location">
    <subcellularLocation>
        <location evidence="3">Host endoplasmic reticulum membrane</location>
    </subcellularLocation>
    <subcellularLocation>
        <location evidence="1">Host nucleus</location>
    </subcellularLocation>
    <subcellularLocation>
        <location evidence="2">Virion</location>
    </subcellularLocation>
</comment>
<evidence type="ECO:0000256" key="7">
    <source>
        <dbReference type="ARBA" id="ARBA00022562"/>
    </source>
</evidence>
<comment type="similarity">
    <text evidence="4 18">Belongs to the polyomaviruses capsid protein VP2 family.</text>
</comment>
<evidence type="ECO:0000256" key="11">
    <source>
        <dbReference type="ARBA" id="ARBA00022921"/>
    </source>
</evidence>
<keyword evidence="13" id="KW-0472">Membrane</keyword>
<evidence type="ECO:0000256" key="5">
    <source>
        <dbReference type="ARBA" id="ARBA00022524"/>
    </source>
</evidence>
<keyword evidence="16" id="KW-1160">Virus entry into host cell</keyword>
<dbReference type="KEGG" id="vg:12980247"/>
<evidence type="ECO:0000313" key="20">
    <source>
        <dbReference type="EMBL" id="AFK09338.1"/>
    </source>
</evidence>
<dbReference type="GO" id="GO:0044167">
    <property type="term" value="C:host cell endoplasmic reticulum membrane"/>
    <property type="evidence" value="ECO:0007669"/>
    <property type="project" value="UniProtKB-SubCell"/>
</dbReference>
<evidence type="ECO:0000256" key="19">
    <source>
        <dbReference type="SAM" id="MobiDB-lite"/>
    </source>
</evidence>
<keyword evidence="7" id="KW-1048">Host nucleus</keyword>
<dbReference type="GO" id="GO:0042025">
    <property type="term" value="C:host cell nucleus"/>
    <property type="evidence" value="ECO:0007669"/>
    <property type="project" value="UniProtKB-SubCell"/>
</dbReference>
<name>I3QJE8_9POLY</name>
<evidence type="ECO:0000256" key="2">
    <source>
        <dbReference type="ARBA" id="ARBA00004328"/>
    </source>
</evidence>
<dbReference type="GO" id="GO:0046718">
    <property type="term" value="P:symbiont entry into host cell"/>
    <property type="evidence" value="ECO:0007669"/>
    <property type="project" value="UniProtKB-KW"/>
</dbReference>
<evidence type="ECO:0000256" key="17">
    <source>
        <dbReference type="ARBA" id="ARBA00034499"/>
    </source>
</evidence>
<evidence type="ECO:0000256" key="9">
    <source>
        <dbReference type="ARBA" id="ARBA00022844"/>
    </source>
</evidence>
<keyword evidence="10" id="KW-1043">Host membrane</keyword>
<comment type="subunit">
    <text evidence="17">Forms homooligomers, and heterooligomers with VP3 in the endoplasmic reticulum membrane. Interacts (via D1 domain) with VP1.</text>
</comment>
<evidence type="ECO:0000313" key="21">
    <source>
        <dbReference type="Proteomes" id="UP000140360"/>
    </source>
</evidence>
<keyword evidence="21" id="KW-1185">Reference proteome</keyword>
<dbReference type="GO" id="GO:0075732">
    <property type="term" value="P:viral penetration into host nucleus"/>
    <property type="evidence" value="ECO:0007669"/>
    <property type="project" value="UniProtKB-KW"/>
</dbReference>
<proteinExistence type="inferred from homology"/>
<reference evidence="20 21" key="1">
    <citation type="journal article" date="2012" name="J. Virol.">
        <title>Complete genome sequence of a polyomavirus isolated from horses.</title>
        <authorList>
            <person name="Renshaw R.W."/>
            <person name="Wise A.G."/>
            <person name="Maes R.K."/>
            <person name="Dubovi E.J."/>
        </authorList>
    </citation>
    <scope>NUCLEOTIDE SEQUENCE [LARGE SCALE GENOMIC DNA]</scope>
    <source>
        <strain evidence="20">CU03</strain>
    </source>
</reference>
<evidence type="ECO:0000256" key="15">
    <source>
        <dbReference type="ARBA" id="ARBA00023288"/>
    </source>
</evidence>
<dbReference type="Proteomes" id="UP000140360">
    <property type="component" value="Segment"/>
</dbReference>
<sequence>MGALLSIVAEIIELGALTGLGTEAVLAGEAAAAIEAELATLTTVEGLSQLEALSVLGLTGESYALLTSAPGLFSTAIGIGSLLQTVTGASSLIAAGVRAFSWDNSVPEASMALVPYYPDPDILLPGVRQFARALQYFDPAGWAETLFSMFRHMLYNYISREGPRQIGWATTQVATEMARRSATVGDALARFFENARWAVTAVPRNIYTALEDYYRELPSVRPTQARQLAERLGAKIPEQINIYKEREEEVSGEFVRDFPPPGGAQQRTAPDWLLPFLLGLYGDIPPAWESRLRTQVRKAEEEEEDGPQKKKPRSSASAKTPNTRRNRSVGSKKRRR</sequence>
<dbReference type="InterPro" id="IPR001070">
    <property type="entry name" value="Polyoma_coat_VP2"/>
</dbReference>